<evidence type="ECO:0000313" key="3">
    <source>
        <dbReference type="EMBL" id="RMX00043.1"/>
    </source>
</evidence>
<sequence>MAHSRAACTRPGRFPSWLPPPRHLPQNQPSPLHGARLPRPYSSPMNEQQYRDVLLAKAIETQPPPPGHPPLLLDKDVRQATERTLRELRLGKGGARQLERLAVHRADLLLRLASHAQPAIGPLRRPRRAASLLWWLPLLALLLGFATEKIAEPHRLNLMAWPLLAIIFWNLAMYVVMAVLWLRRLLRPRRPGEVDELGLEALRPVTNWWTRSALGLKDKDGYLRTIYQRFMADWMPYSHARHARVLRSLTHLCAAALAIGVGAALWFTGMFAEYRVGWESTWLTPQHMHTLAHWLSWPAQTLLGMPAWSLEQIEQLQSWPAGQQQNGRQWIIAYSTLLALTVVLPRVLLAVWNWVAALGLSKTLHLPLDEPYFQKIARDFSSDATTVAVHPFSMVMNNQRQQQVVQFVQQHFGAAAHVHFAPTLEYGEGEGRFAHTLESAQPHLQALLFNMAATPEEETHGAALAQFEAHVPGARGVWLYGHEFAQRLGDTEAARHRIAERSHLWQVFVESHGMQAQFIGLPAHAAQAAAPSAQTPAVPGA</sequence>
<evidence type="ECO:0000313" key="4">
    <source>
        <dbReference type="Proteomes" id="UP000267521"/>
    </source>
</evidence>
<evidence type="ECO:0000256" key="2">
    <source>
        <dbReference type="SAM" id="Phobius"/>
    </source>
</evidence>
<proteinExistence type="predicted"/>
<reference evidence="3 4" key="1">
    <citation type="submission" date="2018-10" db="EMBL/GenBank/DDBJ databases">
        <title>Comamonadaceae CDC group NO-1 genome sequencing and assembly.</title>
        <authorList>
            <person name="Bernier A.-M."/>
            <person name="Bernard K."/>
        </authorList>
    </citation>
    <scope>NUCLEOTIDE SEQUENCE [LARGE SCALE GENOMIC DNA]</scope>
    <source>
        <strain evidence="3 4">NML970147</strain>
    </source>
</reference>
<name>A0A3M6QA70_9BURK</name>
<feature type="transmembrane region" description="Helical" evidence="2">
    <location>
        <begin position="331"/>
        <end position="355"/>
    </location>
</feature>
<dbReference type="InterPro" id="IPR021296">
    <property type="entry name" value="DUF2868"/>
</dbReference>
<keyword evidence="2" id="KW-1133">Transmembrane helix</keyword>
<feature type="transmembrane region" description="Helical" evidence="2">
    <location>
        <begin position="159"/>
        <end position="182"/>
    </location>
</feature>
<evidence type="ECO:0000256" key="1">
    <source>
        <dbReference type="SAM" id="MobiDB-lite"/>
    </source>
</evidence>
<dbReference type="Proteomes" id="UP000267521">
    <property type="component" value="Unassembled WGS sequence"/>
</dbReference>
<protein>
    <submittedName>
        <fullName evidence="3">DUF2868 domain-containing protein</fullName>
    </submittedName>
</protein>
<feature type="transmembrane region" description="Helical" evidence="2">
    <location>
        <begin position="129"/>
        <end position="147"/>
    </location>
</feature>
<gene>
    <name evidence="3" type="ORF">EBQ26_02905</name>
</gene>
<dbReference type="Pfam" id="PF11067">
    <property type="entry name" value="DUF2868"/>
    <property type="match status" value="1"/>
</dbReference>
<comment type="caution">
    <text evidence="3">The sequence shown here is derived from an EMBL/GenBank/DDBJ whole genome shotgun (WGS) entry which is preliminary data.</text>
</comment>
<keyword evidence="2" id="KW-0472">Membrane</keyword>
<accession>A0A3M6QA70</accession>
<organism evidence="3 4">
    <name type="scientific">Allofranklinella schreckenbergeri</name>
    <dbReference type="NCBI Taxonomy" id="1076744"/>
    <lineage>
        <taxon>Bacteria</taxon>
        <taxon>Pseudomonadati</taxon>
        <taxon>Pseudomonadota</taxon>
        <taxon>Betaproteobacteria</taxon>
        <taxon>Burkholderiales</taxon>
        <taxon>Comamonadaceae</taxon>
        <taxon>Allofranklinella</taxon>
    </lineage>
</organism>
<feature type="transmembrane region" description="Helical" evidence="2">
    <location>
        <begin position="249"/>
        <end position="271"/>
    </location>
</feature>
<dbReference type="EMBL" id="RDQM01000003">
    <property type="protein sequence ID" value="RMX00043.1"/>
    <property type="molecule type" value="Genomic_DNA"/>
</dbReference>
<dbReference type="AlphaFoldDB" id="A0A3M6QA70"/>
<keyword evidence="2" id="KW-0812">Transmembrane</keyword>
<feature type="region of interest" description="Disordered" evidence="1">
    <location>
        <begin position="1"/>
        <end position="43"/>
    </location>
</feature>